<keyword evidence="4 5" id="KW-0472">Membrane</keyword>
<keyword evidence="2 5" id="KW-0812">Transmembrane</keyword>
<evidence type="ECO:0000256" key="4">
    <source>
        <dbReference type="ARBA" id="ARBA00023136"/>
    </source>
</evidence>
<keyword evidence="3 5" id="KW-1133">Transmembrane helix</keyword>
<dbReference type="RefSeq" id="WP_239673555.1">
    <property type="nucleotide sequence ID" value="NZ_CP049742.1"/>
</dbReference>
<dbReference type="Proteomes" id="UP000593626">
    <property type="component" value="Chromosome"/>
</dbReference>
<feature type="transmembrane region" description="Helical" evidence="5">
    <location>
        <begin position="6"/>
        <end position="26"/>
    </location>
</feature>
<reference evidence="6 7" key="1">
    <citation type="submission" date="2019-07" db="EMBL/GenBank/DDBJ databases">
        <title>Genome sequence of 2 isolates from Red Sea Mangroves.</title>
        <authorList>
            <person name="Sefrji F."/>
            <person name="Michoud G."/>
            <person name="Merlino G."/>
            <person name="Daffonchio D."/>
        </authorList>
    </citation>
    <scope>NUCLEOTIDE SEQUENCE [LARGE SCALE GENOMIC DNA]</scope>
    <source>
        <strain evidence="6 7">R1DC41</strain>
    </source>
</reference>
<keyword evidence="1" id="KW-1003">Cell membrane</keyword>
<protein>
    <submittedName>
        <fullName evidence="6">YisL family protein</fullName>
    </submittedName>
</protein>
<evidence type="ECO:0000256" key="5">
    <source>
        <dbReference type="SAM" id="Phobius"/>
    </source>
</evidence>
<feature type="transmembrane region" description="Helical" evidence="5">
    <location>
        <begin position="38"/>
        <end position="58"/>
    </location>
</feature>
<sequence>MATTHLHITTWALAIILYAVALVLFTRGAEKGSKITHMILRLMYILIIISGILIYPFGNENANHMMYGIKALSGIATITFFELSLVRLKKGKNARPFFIGLVVVLLVTIYLGTILPQGIWY</sequence>
<feature type="transmembrane region" description="Helical" evidence="5">
    <location>
        <begin position="64"/>
        <end position="85"/>
    </location>
</feature>
<evidence type="ECO:0000256" key="2">
    <source>
        <dbReference type="ARBA" id="ARBA00022692"/>
    </source>
</evidence>
<keyword evidence="7" id="KW-1185">Reference proteome</keyword>
<dbReference type="AlphaFoldDB" id="A0A7S8CA50"/>
<evidence type="ECO:0000313" key="7">
    <source>
        <dbReference type="Proteomes" id="UP000593626"/>
    </source>
</evidence>
<organism evidence="6 7">
    <name type="scientific">Mangrovibacillus cuniculi</name>
    <dbReference type="NCBI Taxonomy" id="2593652"/>
    <lineage>
        <taxon>Bacteria</taxon>
        <taxon>Bacillati</taxon>
        <taxon>Bacillota</taxon>
        <taxon>Bacilli</taxon>
        <taxon>Bacillales</taxon>
        <taxon>Bacillaceae</taxon>
        <taxon>Mangrovibacillus</taxon>
    </lineage>
</organism>
<dbReference type="KEGG" id="mcui:G8O30_03200"/>
<accession>A0A7S8CA50</accession>
<dbReference type="EMBL" id="CP049742">
    <property type="protein sequence ID" value="QPC46033.1"/>
    <property type="molecule type" value="Genomic_DNA"/>
</dbReference>
<evidence type="ECO:0000256" key="1">
    <source>
        <dbReference type="ARBA" id="ARBA00022475"/>
    </source>
</evidence>
<dbReference type="Pfam" id="PF07457">
    <property type="entry name" value="DUF1516"/>
    <property type="match status" value="1"/>
</dbReference>
<dbReference type="InterPro" id="IPR010899">
    <property type="entry name" value="UPF0344"/>
</dbReference>
<evidence type="ECO:0000313" key="6">
    <source>
        <dbReference type="EMBL" id="QPC46033.1"/>
    </source>
</evidence>
<name>A0A7S8CA50_9BACI</name>
<gene>
    <name evidence="6" type="ORF">G8O30_03200</name>
</gene>
<proteinExistence type="predicted"/>
<evidence type="ECO:0000256" key="3">
    <source>
        <dbReference type="ARBA" id="ARBA00022989"/>
    </source>
</evidence>
<feature type="transmembrane region" description="Helical" evidence="5">
    <location>
        <begin position="97"/>
        <end position="120"/>
    </location>
</feature>